<name>A0A0M3I0M9_ASCLU</name>
<evidence type="ECO:0000313" key="2">
    <source>
        <dbReference type="WBParaSite" id="ALUE_0000970801-mRNA-1"/>
    </source>
</evidence>
<organism evidence="1 2">
    <name type="scientific">Ascaris lumbricoides</name>
    <name type="common">Giant roundworm</name>
    <dbReference type="NCBI Taxonomy" id="6252"/>
    <lineage>
        <taxon>Eukaryota</taxon>
        <taxon>Metazoa</taxon>
        <taxon>Ecdysozoa</taxon>
        <taxon>Nematoda</taxon>
        <taxon>Chromadorea</taxon>
        <taxon>Rhabditida</taxon>
        <taxon>Spirurina</taxon>
        <taxon>Ascaridomorpha</taxon>
        <taxon>Ascaridoidea</taxon>
        <taxon>Ascarididae</taxon>
        <taxon>Ascaris</taxon>
    </lineage>
</organism>
<sequence>MKLEKRNGSKIDTDGRRVAENPLSSVITKLEQLEVERALAASQQNKSLCSDIAENKNLIYPLRKSGLLVHTNGSEIGDAFTFILALKVAMIIPFQDGRTHLTRLIDFLMLMLKK</sequence>
<protein>
    <submittedName>
        <fullName evidence="2">Fic_N domain-containing protein</fullName>
    </submittedName>
</protein>
<dbReference type="Proteomes" id="UP000036681">
    <property type="component" value="Unplaced"/>
</dbReference>
<dbReference type="AlphaFoldDB" id="A0A0M3I0M9"/>
<evidence type="ECO:0000313" key="1">
    <source>
        <dbReference type="Proteomes" id="UP000036681"/>
    </source>
</evidence>
<reference evidence="2" key="1">
    <citation type="submission" date="2017-02" db="UniProtKB">
        <authorList>
            <consortium name="WormBaseParasite"/>
        </authorList>
    </citation>
    <scope>IDENTIFICATION</scope>
</reference>
<proteinExistence type="predicted"/>
<dbReference type="WBParaSite" id="ALUE_0000970801-mRNA-1">
    <property type="protein sequence ID" value="ALUE_0000970801-mRNA-1"/>
    <property type="gene ID" value="ALUE_0000970801"/>
</dbReference>
<accession>A0A0M3I0M9</accession>
<keyword evidence="1" id="KW-1185">Reference proteome</keyword>